<sequence length="246" mass="28326">MENIIDIINKAQLKTIDKDTFLSIASMCSFIPKSITENNTWKKLPLSAKEVYRTLVANYDYELGIAKTTHSQILNEAGIGGNATIVKSLDTLEEKGFITRVESKAKSHHYLMPYQEKFYATICNFEARDFSILYTVNKKTKKDTQIKQVTNKLFFKVCYNLSCLGIDEPQKLIDKYSSDGNQLRIILSMCNYVYIAKEKNLNKDINLNKYLIDSLKRGNITENIFDEKTMNTIKSILINRKQNITE</sequence>
<keyword evidence="2" id="KW-1185">Reference proteome</keyword>
<organism evidence="1 2">
    <name type="scientific">Brachyspira suanatina</name>
    <dbReference type="NCBI Taxonomy" id="381802"/>
    <lineage>
        <taxon>Bacteria</taxon>
        <taxon>Pseudomonadati</taxon>
        <taxon>Spirochaetota</taxon>
        <taxon>Spirochaetia</taxon>
        <taxon>Brachyspirales</taxon>
        <taxon>Brachyspiraceae</taxon>
        <taxon>Brachyspira</taxon>
    </lineage>
</organism>
<dbReference type="EMBL" id="CVLB01000001">
    <property type="protein sequence ID" value="CRF31456.1"/>
    <property type="molecule type" value="Genomic_DNA"/>
</dbReference>
<evidence type="ECO:0000313" key="2">
    <source>
        <dbReference type="Proteomes" id="UP000043763"/>
    </source>
</evidence>
<reference evidence="2" key="1">
    <citation type="submission" date="2015-04" db="EMBL/GenBank/DDBJ databases">
        <authorList>
            <person name="Mushtaq Mamoona"/>
        </authorList>
    </citation>
    <scope>NUCLEOTIDE SEQUENCE [LARGE SCALE GENOMIC DNA]</scope>
    <source>
        <strain evidence="2">AN4859/03</strain>
    </source>
</reference>
<evidence type="ECO:0000313" key="1">
    <source>
        <dbReference type="EMBL" id="CRF31456.1"/>
    </source>
</evidence>
<dbReference type="OrthoDB" id="306440at2"/>
<name>A0A0G4K3L5_9SPIR</name>
<dbReference type="Proteomes" id="UP000043763">
    <property type="component" value="Unassembled WGS sequence"/>
</dbReference>
<gene>
    <name evidence="1" type="ORF">BRSU_0142</name>
</gene>
<protein>
    <submittedName>
        <fullName evidence="1">Uncharacterized protein</fullName>
    </submittedName>
</protein>
<dbReference type="RefSeq" id="WP_048593335.1">
    <property type="nucleotide sequence ID" value="NZ_CVLB01000001.1"/>
</dbReference>
<accession>A0A0G4K3L5</accession>
<proteinExistence type="predicted"/>
<dbReference type="AlphaFoldDB" id="A0A0G4K3L5"/>